<sequence>MRRGAPKAPDQIHHPVLFAIRYFLAGTPFLPFEMPLT</sequence>
<dbReference type="PATRIC" id="fig|1036673.3.peg.4063"/>
<dbReference type="KEGG" id="pms:KNP414_04422"/>
<evidence type="ECO:0000313" key="1">
    <source>
        <dbReference type="EMBL" id="AEI42953.1"/>
    </source>
</evidence>
<dbReference type="Proteomes" id="UP000006620">
    <property type="component" value="Chromosome"/>
</dbReference>
<dbReference type="EMBL" id="CP002869">
    <property type="protein sequence ID" value="AEI42953.1"/>
    <property type="molecule type" value="Genomic_DNA"/>
</dbReference>
<protein>
    <submittedName>
        <fullName evidence="1">Uncharacterized protein</fullName>
    </submittedName>
</protein>
<name>F8F6J9_PAEMK</name>
<accession>F8F6J9</accession>
<organism evidence="1 2">
    <name type="scientific">Paenibacillus mucilaginosus (strain KNP414)</name>
    <dbReference type="NCBI Taxonomy" id="1036673"/>
    <lineage>
        <taxon>Bacteria</taxon>
        <taxon>Bacillati</taxon>
        <taxon>Bacillota</taxon>
        <taxon>Bacilli</taxon>
        <taxon>Bacillales</taxon>
        <taxon>Paenibacillaceae</taxon>
        <taxon>Paenibacillus</taxon>
    </lineage>
</organism>
<evidence type="ECO:0000313" key="2">
    <source>
        <dbReference type="Proteomes" id="UP000006620"/>
    </source>
</evidence>
<dbReference type="AlphaFoldDB" id="F8F6J9"/>
<reference evidence="1 2" key="2">
    <citation type="journal article" date="2013" name="Genome Announc.">
        <title>Genome Sequence of Growth-Improving Paenibacillus mucilaginosus Strain KNP414.</title>
        <authorList>
            <person name="Lu J.J."/>
            <person name="Wang J.F."/>
            <person name="Hu X.F."/>
        </authorList>
    </citation>
    <scope>NUCLEOTIDE SEQUENCE [LARGE SCALE GENOMIC DNA]</scope>
    <source>
        <strain evidence="1 2">KNP414</strain>
    </source>
</reference>
<dbReference type="HOGENOM" id="CLU_3346749_0_0_9"/>
<reference evidence="2" key="1">
    <citation type="submission" date="2011-06" db="EMBL/GenBank/DDBJ databases">
        <title>Complete genome sequence of Paenibacillus mucilaginosus KNP414.</title>
        <authorList>
            <person name="Wang J."/>
            <person name="Hu S."/>
            <person name="Hu X."/>
            <person name="Zhang B."/>
            <person name="Dong D."/>
            <person name="Zhang S."/>
            <person name="Zhao K."/>
            <person name="Wu D."/>
        </authorList>
    </citation>
    <scope>NUCLEOTIDE SEQUENCE [LARGE SCALE GENOMIC DNA]</scope>
    <source>
        <strain evidence="2">KNP414</strain>
    </source>
</reference>
<gene>
    <name evidence="1" type="ordered locus">KNP414_04422</name>
</gene>
<proteinExistence type="predicted"/>